<gene>
    <name evidence="2" type="ORF">DAT39_015412</name>
</gene>
<sequence length="120" mass="13487">MTGSTLFTTHISHTSQMLRTSLNIELDNIQKSDSDGNRKQNTPVTSQNPEEKKKALEWTEHFCQSPDEPWAKRVITMLDGRAATEAVNTPPSWTSTDLSRGKWTDAITPAYLPGTSYNYI</sequence>
<evidence type="ECO:0000313" key="3">
    <source>
        <dbReference type="Proteomes" id="UP000727407"/>
    </source>
</evidence>
<accession>A0A8J4XCD7</accession>
<keyword evidence="3" id="KW-1185">Reference proteome</keyword>
<feature type="region of interest" description="Disordered" evidence="1">
    <location>
        <begin position="29"/>
        <end position="55"/>
    </location>
</feature>
<evidence type="ECO:0000313" key="2">
    <source>
        <dbReference type="EMBL" id="KAF5894885.1"/>
    </source>
</evidence>
<protein>
    <submittedName>
        <fullName evidence="2">Cell wall protein DAN4-like isoform X2</fullName>
    </submittedName>
</protein>
<proteinExistence type="predicted"/>
<dbReference type="EMBL" id="QNUK01000351">
    <property type="protein sequence ID" value="KAF5894885.1"/>
    <property type="molecule type" value="Genomic_DNA"/>
</dbReference>
<reference evidence="2" key="1">
    <citation type="submission" date="2020-07" db="EMBL/GenBank/DDBJ databases">
        <title>Clarias magur genome sequencing, assembly and annotation.</title>
        <authorList>
            <person name="Kushwaha B."/>
            <person name="Kumar R."/>
            <person name="Das P."/>
            <person name="Joshi C.G."/>
            <person name="Kumar D."/>
            <person name="Nagpure N.S."/>
            <person name="Pandey M."/>
            <person name="Agarwal S."/>
            <person name="Srivastava S."/>
            <person name="Singh M."/>
            <person name="Sahoo L."/>
            <person name="Jayasankar P."/>
            <person name="Meher P.K."/>
            <person name="Koringa P.G."/>
            <person name="Iquebal M.A."/>
            <person name="Das S.P."/>
            <person name="Bit A."/>
            <person name="Patnaik S."/>
            <person name="Patel N."/>
            <person name="Shah T.M."/>
            <person name="Hinsu A."/>
            <person name="Jena J.K."/>
        </authorList>
    </citation>
    <scope>NUCLEOTIDE SEQUENCE</scope>
    <source>
        <strain evidence="2">CIFAMagur01</strain>
        <tissue evidence="2">Testis</tissue>
    </source>
</reference>
<evidence type="ECO:0000256" key="1">
    <source>
        <dbReference type="SAM" id="MobiDB-lite"/>
    </source>
</evidence>
<organism evidence="2 3">
    <name type="scientific">Clarias magur</name>
    <name type="common">Asian catfish</name>
    <name type="synonym">Macropteronotus magur</name>
    <dbReference type="NCBI Taxonomy" id="1594786"/>
    <lineage>
        <taxon>Eukaryota</taxon>
        <taxon>Metazoa</taxon>
        <taxon>Chordata</taxon>
        <taxon>Craniata</taxon>
        <taxon>Vertebrata</taxon>
        <taxon>Euteleostomi</taxon>
        <taxon>Actinopterygii</taxon>
        <taxon>Neopterygii</taxon>
        <taxon>Teleostei</taxon>
        <taxon>Ostariophysi</taxon>
        <taxon>Siluriformes</taxon>
        <taxon>Clariidae</taxon>
        <taxon>Clarias</taxon>
    </lineage>
</organism>
<dbReference type="Proteomes" id="UP000727407">
    <property type="component" value="Unassembled WGS sequence"/>
</dbReference>
<name>A0A8J4XCD7_CLAMG</name>
<comment type="caution">
    <text evidence="2">The sequence shown here is derived from an EMBL/GenBank/DDBJ whole genome shotgun (WGS) entry which is preliminary data.</text>
</comment>
<feature type="compositionally biased region" description="Basic and acidic residues" evidence="1">
    <location>
        <begin position="29"/>
        <end position="38"/>
    </location>
</feature>
<feature type="compositionally biased region" description="Polar residues" evidence="1">
    <location>
        <begin position="39"/>
        <end position="48"/>
    </location>
</feature>
<dbReference type="AlphaFoldDB" id="A0A8J4XCD7"/>